<organism evidence="3 4">
    <name type="scientific">Burkholderia plantarii</name>
    <dbReference type="NCBI Taxonomy" id="41899"/>
    <lineage>
        <taxon>Bacteria</taxon>
        <taxon>Pseudomonadati</taxon>
        <taxon>Pseudomonadota</taxon>
        <taxon>Betaproteobacteria</taxon>
        <taxon>Burkholderiales</taxon>
        <taxon>Burkholderiaceae</taxon>
        <taxon>Burkholderia</taxon>
    </lineage>
</organism>
<reference evidence="4" key="1">
    <citation type="submission" date="2011-03" db="EMBL/GenBank/DDBJ databases">
        <authorList>
            <person name="Voget S."/>
            <person name="Streit W.R."/>
            <person name="Jaeger K.E."/>
            <person name="Daniel R."/>
        </authorList>
    </citation>
    <scope>NUCLEOTIDE SEQUENCE [LARGE SCALE GENOMIC DNA]</scope>
    <source>
        <strain evidence="4">PG1</strain>
    </source>
</reference>
<feature type="transmembrane region" description="Helical" evidence="2">
    <location>
        <begin position="165"/>
        <end position="186"/>
    </location>
</feature>
<dbReference type="RefSeq" id="WP_042628126.1">
    <property type="nucleotide sequence ID" value="NZ_CP002581.1"/>
</dbReference>
<proteinExistence type="predicted"/>
<sequence>MKSNPALFAPVESAPVETERDVAAACAPTLAAQLRHECEAMARHALQHGLHVAPETVARLVALLSSDERPAADSAGVAERTRDFAMIHARLAQVVAPATPQGVALLDRHRHSPHVIGLLGPVPLIRALTLAAIGFLGAVILSGLSAEVTSENLERGMLASSGTTLLVNMLFLMCCAGLGASFATLFQAHRYIANSTYDPKFDASYGARLILGLIAGLILVEILPAHLFAGGSASGFGKPAMAMLGGFSASAVHRLLQRVVDSLETVVRGDPSAQVHAALESQRAYATSERMHVQNEHTQRLLALQRTLDAGASLDTVRRQLATLTRTALTGDGGPHVDEGAEPADAAPAPALSGTTSVSPTTTP</sequence>
<feature type="transmembrane region" description="Helical" evidence="2">
    <location>
        <begin position="207"/>
        <end position="228"/>
    </location>
</feature>
<feature type="transmembrane region" description="Helical" evidence="2">
    <location>
        <begin position="124"/>
        <end position="145"/>
    </location>
</feature>
<evidence type="ECO:0000313" key="4">
    <source>
        <dbReference type="Proteomes" id="UP000031838"/>
    </source>
</evidence>
<dbReference type="HOGENOM" id="CLU_070803_0_0_4"/>
<feature type="region of interest" description="Disordered" evidence="1">
    <location>
        <begin position="326"/>
        <end position="364"/>
    </location>
</feature>
<dbReference type="AlphaFoldDB" id="A0A0B6SBV4"/>
<evidence type="ECO:0000256" key="1">
    <source>
        <dbReference type="SAM" id="MobiDB-lite"/>
    </source>
</evidence>
<feature type="compositionally biased region" description="Low complexity" evidence="1">
    <location>
        <begin position="343"/>
        <end position="364"/>
    </location>
</feature>
<keyword evidence="2" id="KW-1133">Transmembrane helix</keyword>
<evidence type="ECO:0008006" key="5">
    <source>
        <dbReference type="Google" id="ProtNLM"/>
    </source>
</evidence>
<evidence type="ECO:0000313" key="3">
    <source>
        <dbReference type="EMBL" id="AJK49741.1"/>
    </source>
</evidence>
<keyword evidence="2" id="KW-0472">Membrane</keyword>
<protein>
    <recommendedName>
        <fullName evidence="5">Transmembrane protein</fullName>
    </recommendedName>
</protein>
<keyword evidence="2" id="KW-0812">Transmembrane</keyword>
<dbReference type="EMBL" id="CP002581">
    <property type="protein sequence ID" value="AJK49741.1"/>
    <property type="molecule type" value="Genomic_DNA"/>
</dbReference>
<gene>
    <name evidence="3" type="ORF">BGL_2c16740</name>
</gene>
<accession>A0A0B6SBV4</accession>
<reference evidence="3 4" key="2">
    <citation type="journal article" date="2016" name="Appl. Microbiol. Biotechnol.">
        <title>Mutations improving production and secretion of extracellular lipase by Burkholderia glumae PG1.</title>
        <authorList>
            <person name="Knapp A."/>
            <person name="Voget S."/>
            <person name="Gao R."/>
            <person name="Zaburannyi N."/>
            <person name="Krysciak D."/>
            <person name="Breuer M."/>
            <person name="Hauer B."/>
            <person name="Streit W.R."/>
            <person name="Muller R."/>
            <person name="Daniel R."/>
            <person name="Jaeger K.E."/>
        </authorList>
    </citation>
    <scope>NUCLEOTIDE SEQUENCE [LARGE SCALE GENOMIC DNA]</scope>
    <source>
        <strain evidence="3 4">PG1</strain>
    </source>
</reference>
<dbReference type="Proteomes" id="UP000031838">
    <property type="component" value="Chromosome 2"/>
</dbReference>
<dbReference type="KEGG" id="bgp:BGL_2c16740"/>
<evidence type="ECO:0000256" key="2">
    <source>
        <dbReference type="SAM" id="Phobius"/>
    </source>
</evidence>
<name>A0A0B6SBV4_BURPL</name>
<keyword evidence="4" id="KW-1185">Reference proteome</keyword>